<organism evidence="2 3">
    <name type="scientific">Symbiodinium microadriaticum</name>
    <name type="common">Dinoflagellate</name>
    <name type="synonym">Zooxanthella microadriatica</name>
    <dbReference type="NCBI Taxonomy" id="2951"/>
    <lineage>
        <taxon>Eukaryota</taxon>
        <taxon>Sar</taxon>
        <taxon>Alveolata</taxon>
        <taxon>Dinophyceae</taxon>
        <taxon>Suessiales</taxon>
        <taxon>Symbiodiniaceae</taxon>
        <taxon>Symbiodinium</taxon>
    </lineage>
</organism>
<dbReference type="EMBL" id="LSRX01000005">
    <property type="protein sequence ID" value="OLQ15244.1"/>
    <property type="molecule type" value="Genomic_DNA"/>
</dbReference>
<evidence type="ECO:0000313" key="2">
    <source>
        <dbReference type="EMBL" id="OLQ15244.1"/>
    </source>
</evidence>
<comment type="caution">
    <text evidence="2">The sequence shown here is derived from an EMBL/GenBank/DDBJ whole genome shotgun (WGS) entry which is preliminary data.</text>
</comment>
<dbReference type="Proteomes" id="UP000186817">
    <property type="component" value="Unassembled WGS sequence"/>
</dbReference>
<name>A0A1Q9F6D5_SYMMI</name>
<dbReference type="OrthoDB" id="437255at2759"/>
<evidence type="ECO:0000313" key="3">
    <source>
        <dbReference type="Proteomes" id="UP000186817"/>
    </source>
</evidence>
<keyword evidence="3" id="KW-1185">Reference proteome</keyword>
<keyword evidence="1" id="KW-0472">Membrane</keyword>
<gene>
    <name evidence="2" type="ORF">AK812_SmicGene545</name>
</gene>
<dbReference type="AlphaFoldDB" id="A0A1Q9F6D5"/>
<keyword evidence="1" id="KW-0812">Transmembrane</keyword>
<feature type="transmembrane region" description="Helical" evidence="1">
    <location>
        <begin position="192"/>
        <end position="218"/>
    </location>
</feature>
<keyword evidence="1" id="KW-1133">Transmembrane helix</keyword>
<proteinExistence type="predicted"/>
<reference evidence="2 3" key="1">
    <citation type="submission" date="2016-02" db="EMBL/GenBank/DDBJ databases">
        <title>Genome analysis of coral dinoflagellate symbionts highlights evolutionary adaptations to a symbiotic lifestyle.</title>
        <authorList>
            <person name="Aranda M."/>
            <person name="Li Y."/>
            <person name="Liew Y.J."/>
            <person name="Baumgarten S."/>
            <person name="Simakov O."/>
            <person name="Wilson M."/>
            <person name="Piel J."/>
            <person name="Ashoor H."/>
            <person name="Bougouffa S."/>
            <person name="Bajic V.B."/>
            <person name="Ryu T."/>
            <person name="Ravasi T."/>
            <person name="Bayer T."/>
            <person name="Micklem G."/>
            <person name="Kim H."/>
            <person name="Bhak J."/>
            <person name="Lajeunesse T.C."/>
            <person name="Voolstra C.R."/>
        </authorList>
    </citation>
    <scope>NUCLEOTIDE SEQUENCE [LARGE SCALE GENOMIC DNA]</scope>
    <source>
        <strain evidence="2 3">CCMP2467</strain>
    </source>
</reference>
<sequence>MPASTSTGHFWHELYGLFEADAQLEDTAATEGGDSADFQAPDADQEEQEALRDAIDSASTGAESGQLPDIVGASIEVWVEHAAAMFLLDDAEALECSDARSAHAWTDLFGLGFFYKRLAMALPLPPLCGDHESFEACSHSCCGWCNSTNQCITSLAFLRRCSDYVQTESMKDACFKWQTDFWASMKWILHGLLWLGLGLLGLSFLFWFFTGFAWACVWGRNQILEARRAAARRRREAASRVVLGCVRRCRLFGREIDEALMVSEVLEARDHRRVAPARSAQ</sequence>
<accession>A0A1Q9F6D5</accession>
<evidence type="ECO:0000256" key="1">
    <source>
        <dbReference type="SAM" id="Phobius"/>
    </source>
</evidence>
<protein>
    <submittedName>
        <fullName evidence="2">Uncharacterized protein</fullName>
    </submittedName>
</protein>